<feature type="compositionally biased region" description="Basic and acidic residues" evidence="1">
    <location>
        <begin position="96"/>
        <end position="107"/>
    </location>
</feature>
<reference evidence="2" key="1">
    <citation type="submission" date="2022-12" db="EMBL/GenBank/DDBJ databases">
        <authorList>
            <person name="Petersen C."/>
        </authorList>
    </citation>
    <scope>NUCLEOTIDE SEQUENCE</scope>
    <source>
        <strain evidence="2">IBT 30728</strain>
    </source>
</reference>
<feature type="compositionally biased region" description="Basic and acidic residues" evidence="1">
    <location>
        <begin position="7"/>
        <end position="24"/>
    </location>
</feature>
<keyword evidence="3" id="KW-1185">Reference proteome</keyword>
<dbReference type="RefSeq" id="XP_056790773.1">
    <property type="nucleotide sequence ID" value="XM_056933232.1"/>
</dbReference>
<dbReference type="PANTHER" id="PTHR39606">
    <property type="entry name" value="SURFACE PROTEIN, PUTATIVE-RELATED"/>
    <property type="match status" value="1"/>
</dbReference>
<dbReference type="AlphaFoldDB" id="A0A9X0BXG6"/>
<dbReference type="Proteomes" id="UP001148312">
    <property type="component" value="Unassembled WGS sequence"/>
</dbReference>
<organism evidence="2 3">
    <name type="scientific">Penicillium diatomitis</name>
    <dbReference type="NCBI Taxonomy" id="2819901"/>
    <lineage>
        <taxon>Eukaryota</taxon>
        <taxon>Fungi</taxon>
        <taxon>Dikarya</taxon>
        <taxon>Ascomycota</taxon>
        <taxon>Pezizomycotina</taxon>
        <taxon>Eurotiomycetes</taxon>
        <taxon>Eurotiomycetidae</taxon>
        <taxon>Eurotiales</taxon>
        <taxon>Aspergillaceae</taxon>
        <taxon>Penicillium</taxon>
    </lineage>
</organism>
<comment type="caution">
    <text evidence="2">The sequence shown here is derived from an EMBL/GenBank/DDBJ whole genome shotgun (WGS) entry which is preliminary data.</text>
</comment>
<dbReference type="EMBL" id="JAPWDQ010000004">
    <property type="protein sequence ID" value="KAJ5488740.1"/>
    <property type="molecule type" value="Genomic_DNA"/>
</dbReference>
<feature type="compositionally biased region" description="Polar residues" evidence="1">
    <location>
        <begin position="77"/>
        <end position="93"/>
    </location>
</feature>
<evidence type="ECO:0000313" key="3">
    <source>
        <dbReference type="Proteomes" id="UP001148312"/>
    </source>
</evidence>
<accession>A0A9X0BXG6</accession>
<feature type="compositionally biased region" description="Polar residues" evidence="1">
    <location>
        <begin position="143"/>
        <end position="156"/>
    </location>
</feature>
<feature type="compositionally biased region" description="Polar residues" evidence="1">
    <location>
        <begin position="228"/>
        <end position="242"/>
    </location>
</feature>
<feature type="compositionally biased region" description="Low complexity" evidence="1">
    <location>
        <begin position="294"/>
        <end position="316"/>
    </location>
</feature>
<evidence type="ECO:0000256" key="1">
    <source>
        <dbReference type="SAM" id="MobiDB-lite"/>
    </source>
</evidence>
<feature type="region of interest" description="Disordered" evidence="1">
    <location>
        <begin position="1"/>
        <end position="481"/>
    </location>
</feature>
<feature type="compositionally biased region" description="Low complexity" evidence="1">
    <location>
        <begin position="215"/>
        <end position="224"/>
    </location>
</feature>
<feature type="compositionally biased region" description="Low complexity" evidence="1">
    <location>
        <begin position="114"/>
        <end position="139"/>
    </location>
</feature>
<sequence>MSNLINKVKDAVKGHSDNSHEESAHSSNQGPHDSNTANNADPRVDSDRDGRAAHTSTTSNMTPHNNTTSTGTSANAYDSTQSANHGPHSSNVANKADPRVDSDRDGRASNGHNSTSAGLGSHSASTGAGSGLATGAAAHEYGSHSTNQGPHDSNVANKADPRVDSDRDGRASYGHNTTGLGSNNNTTTTGTGIGSHSTTGHHGSQSGAGVGTGLATGAATGAAAHQYGSHSTNQGPHDSNLANKADPRVDSDRDGRASYGHNTTGTTGTGLQSSTSGTHGSHHGTSAGVGSGLAAGAAAHEVGSQSTHRGSNVSGTTGTGNVGMAGAGTEAGLTGHHGTMGGGPDATNSYATGPADNTAGPHKSDLANKADPRVDSDLSNSGHSFDQDVHKGSIGGAGVIPISGNAGPTSTKTFEEAQHAGSAGAGSSYNNSNTATTGSSATGPGQKTAGPHKSDMANKLDPRVDSDLDGSKTVGNAQQRA</sequence>
<feature type="compositionally biased region" description="Polar residues" evidence="1">
    <location>
        <begin position="54"/>
        <end position="64"/>
    </location>
</feature>
<feature type="compositionally biased region" description="Low complexity" evidence="1">
    <location>
        <begin position="65"/>
        <end position="76"/>
    </location>
</feature>
<feature type="compositionally biased region" description="Low complexity" evidence="1">
    <location>
        <begin position="420"/>
        <end position="443"/>
    </location>
</feature>
<feature type="compositionally biased region" description="Basic and acidic residues" evidence="1">
    <location>
        <begin position="452"/>
        <end position="470"/>
    </location>
</feature>
<protein>
    <recommendedName>
        <fullName evidence="4">Cell surface protein</fullName>
    </recommendedName>
</protein>
<feature type="compositionally biased region" description="Gly residues" evidence="1">
    <location>
        <begin position="317"/>
        <end position="326"/>
    </location>
</feature>
<feature type="compositionally biased region" description="Basic and acidic residues" evidence="1">
    <location>
        <begin position="362"/>
        <end position="376"/>
    </location>
</feature>
<feature type="compositionally biased region" description="Basic and acidic residues" evidence="1">
    <location>
        <begin position="245"/>
        <end position="256"/>
    </location>
</feature>
<evidence type="ECO:0008006" key="4">
    <source>
        <dbReference type="Google" id="ProtNLM"/>
    </source>
</evidence>
<feature type="compositionally biased region" description="Low complexity" evidence="1">
    <location>
        <begin position="258"/>
        <end position="286"/>
    </location>
</feature>
<feature type="compositionally biased region" description="Polar residues" evidence="1">
    <location>
        <begin position="25"/>
        <end position="39"/>
    </location>
</feature>
<proteinExistence type="predicted"/>
<gene>
    <name evidence="2" type="ORF">N7539_003630</name>
</gene>
<evidence type="ECO:0000313" key="2">
    <source>
        <dbReference type="EMBL" id="KAJ5488740.1"/>
    </source>
</evidence>
<name>A0A9X0BXG6_9EURO</name>
<reference evidence="2" key="2">
    <citation type="journal article" date="2023" name="IMA Fungus">
        <title>Comparative genomic study of the Penicillium genus elucidates a diverse pangenome and 15 lateral gene transfer events.</title>
        <authorList>
            <person name="Petersen C."/>
            <person name="Sorensen T."/>
            <person name="Nielsen M.R."/>
            <person name="Sondergaard T.E."/>
            <person name="Sorensen J.L."/>
            <person name="Fitzpatrick D.A."/>
            <person name="Frisvad J.C."/>
            <person name="Nielsen K.L."/>
        </authorList>
    </citation>
    <scope>NUCLEOTIDE SEQUENCE</scope>
    <source>
        <strain evidence="2">IBT 30728</strain>
    </source>
</reference>
<dbReference type="PANTHER" id="PTHR39606:SF1">
    <property type="entry name" value="CELL SURFACE PROTEIN"/>
    <property type="match status" value="1"/>
</dbReference>
<dbReference type="GeneID" id="81623481"/>
<feature type="compositionally biased region" description="Low complexity" evidence="1">
    <location>
        <begin position="174"/>
        <end position="205"/>
    </location>
</feature>
<feature type="compositionally biased region" description="Basic and acidic residues" evidence="1">
    <location>
        <begin position="42"/>
        <end position="52"/>
    </location>
</feature>
<feature type="compositionally biased region" description="Basic and acidic residues" evidence="1">
    <location>
        <begin position="159"/>
        <end position="170"/>
    </location>
</feature>